<reference evidence="3" key="1">
    <citation type="submission" date="2019-08" db="EMBL/GenBank/DDBJ databases">
        <authorList>
            <person name="Kucharzyk K."/>
            <person name="Murdoch R.W."/>
            <person name="Higgins S."/>
            <person name="Loffler F."/>
        </authorList>
    </citation>
    <scope>NUCLEOTIDE SEQUENCE</scope>
</reference>
<dbReference type="GO" id="GO:0047349">
    <property type="term" value="F:D-ribitol-5-phosphate cytidylyltransferase activity"/>
    <property type="evidence" value="ECO:0007669"/>
    <property type="project" value="UniProtKB-EC"/>
</dbReference>
<dbReference type="SUPFAM" id="SSF53448">
    <property type="entry name" value="Nucleotide-diphospho-sugar transferases"/>
    <property type="match status" value="1"/>
</dbReference>
<dbReference type="PANTHER" id="PTHR43015:SF1">
    <property type="entry name" value="D-RIBITOL-5-PHOSPHATE CYTIDYLYLTRANSFERASE"/>
    <property type="match status" value="1"/>
</dbReference>
<dbReference type="EMBL" id="VSSQ01002250">
    <property type="protein sequence ID" value="MPM14264.1"/>
    <property type="molecule type" value="Genomic_DNA"/>
</dbReference>
<sequence>MNIGLILAGGLGLRMNQEGEPPKQFFMLGGKPVLIHTLDKFEQHPSIDAVCIVCLSSWENYLWDLIHAFGLKKIRWIVTGGDCRQQSVYNGLCALEKDCSGDDVIVVHDGVRPFITDEIITQNIQTALAFGNAMTSMRSTDTLILSDDGKRSSRAMERDLCFTVQTPQTYRLSYGLSHYRRAYELGRTGTINCCELFVEMGEEIYIVNGRKTNIKLTTQDDIAYLKALHMIFYEDLGE</sequence>
<keyword evidence="2 3" id="KW-0548">Nucleotidyltransferase</keyword>
<protein>
    <submittedName>
        <fullName evidence="3">Ribitol-5-phosphate cytidylyltransferase</fullName>
        <ecNumber evidence="3">2.7.7.40</ecNumber>
    </submittedName>
</protein>
<dbReference type="EC" id="2.7.7.40" evidence="3"/>
<dbReference type="AlphaFoldDB" id="A0A644XJL0"/>
<dbReference type="PROSITE" id="PS01295">
    <property type="entry name" value="ISPD"/>
    <property type="match status" value="1"/>
</dbReference>
<dbReference type="GO" id="GO:0005829">
    <property type="term" value="C:cytosol"/>
    <property type="evidence" value="ECO:0007669"/>
    <property type="project" value="TreeGrafter"/>
</dbReference>
<evidence type="ECO:0000256" key="2">
    <source>
        <dbReference type="ARBA" id="ARBA00022695"/>
    </source>
</evidence>
<dbReference type="GO" id="GO:0008299">
    <property type="term" value="P:isoprenoid biosynthetic process"/>
    <property type="evidence" value="ECO:0007669"/>
    <property type="project" value="InterPro"/>
</dbReference>
<evidence type="ECO:0000313" key="3">
    <source>
        <dbReference type="EMBL" id="MPM14264.1"/>
    </source>
</evidence>
<dbReference type="NCBIfam" id="NF001183">
    <property type="entry name" value="PRK00155.1-3"/>
    <property type="match status" value="1"/>
</dbReference>
<dbReference type="InterPro" id="IPR034683">
    <property type="entry name" value="IspD/TarI"/>
</dbReference>
<proteinExistence type="predicted"/>
<dbReference type="Pfam" id="PF01128">
    <property type="entry name" value="IspD"/>
    <property type="match status" value="1"/>
</dbReference>
<dbReference type="PANTHER" id="PTHR43015">
    <property type="entry name" value="D-RIBITOL-5-PHOSPHATE CYTIDYLYLTRANSFERASE"/>
    <property type="match status" value="1"/>
</dbReference>
<dbReference type="Gene3D" id="3.90.550.10">
    <property type="entry name" value="Spore Coat Polysaccharide Biosynthesis Protein SpsA, Chain A"/>
    <property type="match status" value="1"/>
</dbReference>
<keyword evidence="1 3" id="KW-0808">Transferase</keyword>
<name>A0A644XJL0_9ZZZZ</name>
<accession>A0A644XJL0</accession>
<dbReference type="InterPro" id="IPR018294">
    <property type="entry name" value="ISPD_synthase_CS"/>
</dbReference>
<dbReference type="CDD" id="cd02516">
    <property type="entry name" value="CDP-ME_synthetase"/>
    <property type="match status" value="1"/>
</dbReference>
<dbReference type="InterPro" id="IPR029044">
    <property type="entry name" value="Nucleotide-diphossugar_trans"/>
</dbReference>
<organism evidence="3">
    <name type="scientific">bioreactor metagenome</name>
    <dbReference type="NCBI Taxonomy" id="1076179"/>
    <lineage>
        <taxon>unclassified sequences</taxon>
        <taxon>metagenomes</taxon>
        <taxon>ecological metagenomes</taxon>
    </lineage>
</organism>
<evidence type="ECO:0000256" key="1">
    <source>
        <dbReference type="ARBA" id="ARBA00022679"/>
    </source>
</evidence>
<gene>
    <name evidence="3" type="primary">tarI_2</name>
    <name evidence="3" type="ORF">SDC9_60626</name>
</gene>
<comment type="caution">
    <text evidence="3">The sequence shown here is derived from an EMBL/GenBank/DDBJ whole genome shotgun (WGS) entry which is preliminary data.</text>
</comment>